<proteinExistence type="predicted"/>
<dbReference type="GeneID" id="111086483"/>
<keyword evidence="1" id="KW-0812">Transmembrane</keyword>
<dbReference type="Proteomes" id="UP000694941">
    <property type="component" value="Unplaced"/>
</dbReference>
<organism evidence="2 3">
    <name type="scientific">Limulus polyphemus</name>
    <name type="common">Atlantic horseshoe crab</name>
    <dbReference type="NCBI Taxonomy" id="6850"/>
    <lineage>
        <taxon>Eukaryota</taxon>
        <taxon>Metazoa</taxon>
        <taxon>Ecdysozoa</taxon>
        <taxon>Arthropoda</taxon>
        <taxon>Chelicerata</taxon>
        <taxon>Merostomata</taxon>
        <taxon>Xiphosura</taxon>
        <taxon>Limulidae</taxon>
        <taxon>Limulus</taxon>
    </lineage>
</organism>
<gene>
    <name evidence="3" type="primary">LOC111086483</name>
</gene>
<evidence type="ECO:0000313" key="3">
    <source>
        <dbReference type="RefSeq" id="XP_022245230.1"/>
    </source>
</evidence>
<reference evidence="3" key="1">
    <citation type="submission" date="2025-08" db="UniProtKB">
        <authorList>
            <consortium name="RefSeq"/>
        </authorList>
    </citation>
    <scope>IDENTIFICATION</scope>
    <source>
        <tissue evidence="3">Muscle</tissue>
    </source>
</reference>
<feature type="transmembrane region" description="Helical" evidence="1">
    <location>
        <begin position="6"/>
        <end position="27"/>
    </location>
</feature>
<keyword evidence="1" id="KW-1133">Transmembrane helix</keyword>
<sequence>MKRQRYSYGFIFICCVFYQAIFMASCGKDNKYFTRNKVSFSGVETLFRTLRFFQDSRTEIQKFFNESGCSTLSMHIALTGVTHLAKNPLAELVLTKEQVCYFWMSAFRSNKNQSNLGERDHLKISWGLEKAQNNNWPRYRLKVIECECPTHGYFCKKHETNGMCYCQRRGGGVTAITIKPQRPD</sequence>
<keyword evidence="2" id="KW-1185">Reference proteome</keyword>
<evidence type="ECO:0000313" key="2">
    <source>
        <dbReference type="Proteomes" id="UP000694941"/>
    </source>
</evidence>
<protein>
    <submittedName>
        <fullName evidence="3">Uncharacterized protein LOC111086483</fullName>
    </submittedName>
</protein>
<accession>A0ABM1SNM4</accession>
<dbReference type="RefSeq" id="XP_022245230.1">
    <property type="nucleotide sequence ID" value="XM_022389522.1"/>
</dbReference>
<dbReference type="PROSITE" id="PS51257">
    <property type="entry name" value="PROKAR_LIPOPROTEIN"/>
    <property type="match status" value="1"/>
</dbReference>
<name>A0ABM1SNM4_LIMPO</name>
<keyword evidence="1" id="KW-0472">Membrane</keyword>
<evidence type="ECO:0000256" key="1">
    <source>
        <dbReference type="SAM" id="Phobius"/>
    </source>
</evidence>